<keyword evidence="6" id="KW-1017">Isopeptide bond</keyword>
<dbReference type="PRINTS" id="PR00153">
    <property type="entry name" value="CSAPPISMRASE"/>
</dbReference>
<evidence type="ECO:0000256" key="11">
    <source>
        <dbReference type="ARBA" id="ARBA00022843"/>
    </source>
</evidence>
<dbReference type="GO" id="GO:0061630">
    <property type="term" value="F:ubiquitin protein ligase activity"/>
    <property type="evidence" value="ECO:0007669"/>
    <property type="project" value="UniProtKB-EC"/>
</dbReference>
<evidence type="ECO:0000256" key="18">
    <source>
        <dbReference type="ARBA" id="ARBA00073734"/>
    </source>
</evidence>
<keyword evidence="25" id="KW-1185">Reference proteome</keyword>
<evidence type="ECO:0000256" key="13">
    <source>
        <dbReference type="ARBA" id="ARBA00023054"/>
    </source>
</evidence>
<dbReference type="SMART" id="SM00504">
    <property type="entry name" value="Ubox"/>
    <property type="match status" value="1"/>
</dbReference>
<feature type="compositionally biased region" description="Polar residues" evidence="21">
    <location>
        <begin position="454"/>
        <end position="466"/>
    </location>
</feature>
<comment type="subcellular location">
    <subcellularLocation>
        <location evidence="2">Nucleus</location>
    </subcellularLocation>
</comment>
<dbReference type="PROSITE" id="PS50072">
    <property type="entry name" value="CSA_PPIASE_2"/>
    <property type="match status" value="1"/>
</dbReference>
<dbReference type="GO" id="GO:0071013">
    <property type="term" value="C:catalytic step 2 spliceosome"/>
    <property type="evidence" value="ECO:0007669"/>
    <property type="project" value="TreeGrafter"/>
</dbReference>
<dbReference type="SUPFAM" id="SSF50891">
    <property type="entry name" value="Cyclophilin-like"/>
    <property type="match status" value="1"/>
</dbReference>
<dbReference type="PANTHER" id="PTHR45625">
    <property type="entry name" value="PEPTIDYL-PROLYL CIS-TRANS ISOMERASE-RELATED"/>
    <property type="match status" value="1"/>
</dbReference>
<feature type="domain" description="PPIase cyclophilin-type" evidence="22">
    <location>
        <begin position="282"/>
        <end position="428"/>
    </location>
</feature>
<dbReference type="FunFam" id="3.30.40.10:FF:000079">
    <property type="entry name" value="Peptidyl-prolyl cis-trans isomerase 2"/>
    <property type="match status" value="1"/>
</dbReference>
<dbReference type="OrthoDB" id="30774at2759"/>
<evidence type="ECO:0000256" key="10">
    <source>
        <dbReference type="ARBA" id="ARBA00022786"/>
    </source>
</evidence>
<evidence type="ECO:0000256" key="7">
    <source>
        <dbReference type="ARBA" id="ARBA00022664"/>
    </source>
</evidence>
<dbReference type="InterPro" id="IPR020892">
    <property type="entry name" value="Cyclophilin-type_PPIase_CS"/>
</dbReference>
<dbReference type="GO" id="GO:0003755">
    <property type="term" value="F:peptidyl-prolyl cis-trans isomerase activity"/>
    <property type="evidence" value="ECO:0007669"/>
    <property type="project" value="InterPro"/>
</dbReference>
<evidence type="ECO:0000256" key="1">
    <source>
        <dbReference type="ARBA" id="ARBA00000900"/>
    </source>
</evidence>
<dbReference type="InterPro" id="IPR002130">
    <property type="entry name" value="Cyclophilin-type_PPIase_dom"/>
</dbReference>
<evidence type="ECO:0000256" key="8">
    <source>
        <dbReference type="ARBA" id="ARBA00022679"/>
    </source>
</evidence>
<evidence type="ECO:0000256" key="6">
    <source>
        <dbReference type="ARBA" id="ARBA00022499"/>
    </source>
</evidence>
<evidence type="ECO:0000313" key="24">
    <source>
        <dbReference type="EMBL" id="KAF0306715.1"/>
    </source>
</evidence>
<evidence type="ECO:0000256" key="21">
    <source>
        <dbReference type="SAM" id="MobiDB-lite"/>
    </source>
</evidence>
<evidence type="ECO:0000256" key="5">
    <source>
        <dbReference type="ARBA" id="ARBA00012483"/>
    </source>
</evidence>
<reference evidence="24 25" key="1">
    <citation type="submission" date="2019-07" db="EMBL/GenBank/DDBJ databases">
        <title>Draft genome assembly of a fouling barnacle, Amphibalanus amphitrite (Darwin, 1854): The first reference genome for Thecostraca.</title>
        <authorList>
            <person name="Kim W."/>
        </authorList>
    </citation>
    <scope>NUCLEOTIDE SEQUENCE [LARGE SCALE GENOMIC DNA]</scope>
    <source>
        <strain evidence="24">SNU_AA5</strain>
        <tissue evidence="24">Soma without cirri and trophi</tissue>
    </source>
</reference>
<dbReference type="Gene3D" id="2.40.100.10">
    <property type="entry name" value="Cyclophilin-like"/>
    <property type="match status" value="1"/>
</dbReference>
<dbReference type="InterPro" id="IPR026951">
    <property type="entry name" value="PPIL2_U-box_dom"/>
</dbReference>
<evidence type="ECO:0000256" key="2">
    <source>
        <dbReference type="ARBA" id="ARBA00004123"/>
    </source>
</evidence>
<dbReference type="InterPro" id="IPR003613">
    <property type="entry name" value="Ubox_domain"/>
</dbReference>
<evidence type="ECO:0000256" key="3">
    <source>
        <dbReference type="ARBA" id="ARBA00004906"/>
    </source>
</evidence>
<dbReference type="AlphaFoldDB" id="A0A6A4WIU3"/>
<evidence type="ECO:0000256" key="12">
    <source>
        <dbReference type="ARBA" id="ARBA00022990"/>
    </source>
</evidence>
<evidence type="ECO:0000256" key="16">
    <source>
        <dbReference type="ARBA" id="ARBA00059251"/>
    </source>
</evidence>
<evidence type="ECO:0000256" key="14">
    <source>
        <dbReference type="ARBA" id="ARBA00023187"/>
    </source>
</evidence>
<dbReference type="InterPro" id="IPR013083">
    <property type="entry name" value="Znf_RING/FYVE/PHD"/>
</dbReference>
<dbReference type="PROSITE" id="PS51698">
    <property type="entry name" value="U_BOX"/>
    <property type="match status" value="1"/>
</dbReference>
<keyword evidence="11" id="KW-0832">Ubl conjugation</keyword>
<evidence type="ECO:0000256" key="4">
    <source>
        <dbReference type="ARBA" id="ARBA00007930"/>
    </source>
</evidence>
<keyword evidence="7" id="KW-0507">mRNA processing</keyword>
<dbReference type="GO" id="GO:0006397">
    <property type="term" value="P:mRNA processing"/>
    <property type="evidence" value="ECO:0007669"/>
    <property type="project" value="UniProtKB-KW"/>
</dbReference>
<dbReference type="Pfam" id="PF04641">
    <property type="entry name" value="Rtf2"/>
    <property type="match status" value="1"/>
</dbReference>
<dbReference type="CDD" id="cd01923">
    <property type="entry name" value="cyclophilin_RING"/>
    <property type="match status" value="1"/>
</dbReference>
<comment type="function">
    <text evidence="16">Has a ubiquitin-protein ligase activity acting as an E3 ubiquitin protein ligase or as an ubiquitin-ubiquitin ligase promoting elongation of ubiquitin chains on substrates. By mediating 'Lys-48'-linked polyubiquitination of proteins could target them for proteasomal degradation. May also function as a chaperone, playing a role in transport to the cell membrane of BSG/Basigin for instance. Probable inactive PPIase with no peptidyl-prolyl cis-trans isomerase activity. As a component of the minor spliceosome, involved in the splicing of U12-type introns in pre-mRNAs.</text>
</comment>
<comment type="similarity">
    <text evidence="4">Belongs to the cyclophilin-type PPIase family. PPIL2 subfamily.</text>
</comment>
<dbReference type="Gene3D" id="3.30.40.10">
    <property type="entry name" value="Zinc/RING finger domain, C3HC4 (zinc finger)"/>
    <property type="match status" value="1"/>
</dbReference>
<evidence type="ECO:0000256" key="15">
    <source>
        <dbReference type="ARBA" id="ARBA00023242"/>
    </source>
</evidence>
<dbReference type="PROSITE" id="PS00170">
    <property type="entry name" value="CSA_PPIASE_1"/>
    <property type="match status" value="1"/>
</dbReference>
<comment type="caution">
    <text evidence="24">The sequence shown here is derived from an EMBL/GenBank/DDBJ whole genome shotgun (WGS) entry which is preliminary data.</text>
</comment>
<evidence type="ECO:0000256" key="20">
    <source>
        <dbReference type="ARBA" id="ARBA00079124"/>
    </source>
</evidence>
<evidence type="ECO:0000259" key="22">
    <source>
        <dbReference type="PROSITE" id="PS50072"/>
    </source>
</evidence>
<dbReference type="CDD" id="cd16663">
    <property type="entry name" value="RING-Ubox_PPIL2"/>
    <property type="match status" value="1"/>
</dbReference>
<dbReference type="PANTHER" id="PTHR45625:SF1">
    <property type="entry name" value="RING-TYPE E3 UBIQUITIN-PROTEIN LIGASE PPIL2"/>
    <property type="match status" value="1"/>
</dbReference>
<evidence type="ECO:0000256" key="9">
    <source>
        <dbReference type="ARBA" id="ARBA00022728"/>
    </source>
</evidence>
<evidence type="ECO:0000313" key="25">
    <source>
        <dbReference type="Proteomes" id="UP000440578"/>
    </source>
</evidence>
<proteinExistence type="inferred from homology"/>
<dbReference type="GO" id="GO:0000209">
    <property type="term" value="P:protein polyubiquitination"/>
    <property type="evidence" value="ECO:0007669"/>
    <property type="project" value="TreeGrafter"/>
</dbReference>
<feature type="region of interest" description="Disordered" evidence="21">
    <location>
        <begin position="451"/>
        <end position="475"/>
    </location>
</feature>
<comment type="subunit">
    <text evidence="17">Component of the minor spliceosome, which splices U12-type introns. Within this complex, interacts with PRPF8/PRP8, EFTUD2/SNU114 and PLRG1. Interacts with isoform 2 of BSG. Interacts (via the PPIase cyclophilin-type domain) with CRNKL1; they may form a trimeric complex with HSP90.</text>
</comment>
<accession>A0A6A4WIU3</accession>
<dbReference type="InterPro" id="IPR029000">
    <property type="entry name" value="Cyclophilin-like_dom_sf"/>
</dbReference>
<comment type="catalytic activity">
    <reaction evidence="1">
        <text>S-ubiquitinyl-[E2 ubiquitin-conjugating enzyme]-L-cysteine + [acceptor protein]-L-lysine = [E2 ubiquitin-conjugating enzyme]-L-cysteine + N(6)-ubiquitinyl-[acceptor protein]-L-lysine.</text>
        <dbReference type="EC" id="2.3.2.27"/>
    </reaction>
</comment>
<feature type="region of interest" description="Disordered" evidence="21">
    <location>
        <begin position="492"/>
        <end position="524"/>
    </location>
</feature>
<dbReference type="Proteomes" id="UP000440578">
    <property type="component" value="Unassembled WGS sequence"/>
</dbReference>
<evidence type="ECO:0000256" key="17">
    <source>
        <dbReference type="ARBA" id="ARBA00061807"/>
    </source>
</evidence>
<keyword evidence="10" id="KW-0833">Ubl conjugation pathway</keyword>
<keyword evidence="14" id="KW-0508">mRNA splicing</keyword>
<protein>
    <recommendedName>
        <fullName evidence="18">RING-type E3 ubiquitin-protein ligase PPIL2</fullName>
        <ecNumber evidence="5">2.3.2.27</ecNumber>
    </recommendedName>
    <alternativeName>
        <fullName evidence="20">CYC4</fullName>
    </alternativeName>
    <alternativeName>
        <fullName evidence="19">Probable inactive peptidyl-prolyl cis-trans isomerase-like 2</fullName>
    </alternativeName>
</protein>
<dbReference type="EMBL" id="VIIS01000639">
    <property type="protein sequence ID" value="KAF0306715.1"/>
    <property type="molecule type" value="Genomic_DNA"/>
</dbReference>
<dbReference type="InterPro" id="IPR044666">
    <property type="entry name" value="Cyclophilin_A-like"/>
</dbReference>
<keyword evidence="13" id="KW-0175">Coiled coil</keyword>
<name>A0A6A4WIU3_AMPAM</name>
<dbReference type="GO" id="GO:0006457">
    <property type="term" value="P:protein folding"/>
    <property type="evidence" value="ECO:0007669"/>
    <property type="project" value="InterPro"/>
</dbReference>
<keyword evidence="9" id="KW-0747">Spliceosome</keyword>
<keyword evidence="12" id="KW-0007">Acetylation</keyword>
<evidence type="ECO:0000256" key="19">
    <source>
        <dbReference type="ARBA" id="ARBA00078275"/>
    </source>
</evidence>
<keyword evidence="8" id="KW-0808">Transferase</keyword>
<dbReference type="EC" id="2.3.2.27" evidence="5"/>
<evidence type="ECO:0000259" key="23">
    <source>
        <dbReference type="PROSITE" id="PS51698"/>
    </source>
</evidence>
<gene>
    <name evidence="24" type="primary">PPIL2</name>
    <name evidence="24" type="ORF">FJT64_021841</name>
</gene>
<sequence>MGKKQHQKDKLYLTATEWATQYGGHRPTRPEDREFRRLPFTHCALSLQPFENPLCTADGHVFDLLHVVPFVRKYKIDPITGKPLEAKALIKLNFFKNSDGKYHCPVLFKVFTENSHIVAIKITGNVMSYEAVEELNIKPQNWKELVTDEPFTRKDIITIQDPKNLQKFNLSAFYHIKNNIKVTDEEAERSRLDPQARLKKVNSVTKDVLEELDREYKPAQKEVKEQKKADKFNAAHFSTGVVAAGFTSTVMEPVLEHEAAVVDDDTVRYKHVKKKGYVRLVTNVGPLNLELHCDQTPRACENFIKHCASGYYNGTKFHRSIRNFMIQGGDPQGTGEGGQSIWGEPFADEFRPNLGHNGRGVLSMANSGPNTNKSQFFITYRSCKHLDNKHTVFGGLVGGLDTLSTIEKVEVDNKDRPIEDIVITTAHVFVDPFAEADQELARLRTEEAERLQAKSGSKVTSASARSGNAVRGPLKPLREGVGKYIAPGATAAAAASKTKADEPPPQPNKKRKEASYDFGSFSSW</sequence>
<dbReference type="Pfam" id="PF00160">
    <property type="entry name" value="Pro_isomerase"/>
    <property type="match status" value="1"/>
</dbReference>
<comment type="pathway">
    <text evidence="3">Protein modification; protein ubiquitination.</text>
</comment>
<feature type="domain" description="U-box" evidence="23">
    <location>
        <begin position="36"/>
        <end position="109"/>
    </location>
</feature>
<dbReference type="GO" id="GO:0008380">
    <property type="term" value="P:RNA splicing"/>
    <property type="evidence" value="ECO:0007669"/>
    <property type="project" value="UniProtKB-KW"/>
</dbReference>
<organism evidence="24 25">
    <name type="scientific">Amphibalanus amphitrite</name>
    <name type="common">Striped barnacle</name>
    <name type="synonym">Balanus amphitrite</name>
    <dbReference type="NCBI Taxonomy" id="1232801"/>
    <lineage>
        <taxon>Eukaryota</taxon>
        <taxon>Metazoa</taxon>
        <taxon>Ecdysozoa</taxon>
        <taxon>Arthropoda</taxon>
        <taxon>Crustacea</taxon>
        <taxon>Multicrustacea</taxon>
        <taxon>Cirripedia</taxon>
        <taxon>Thoracica</taxon>
        <taxon>Thoracicalcarea</taxon>
        <taxon>Balanomorpha</taxon>
        <taxon>Balanoidea</taxon>
        <taxon>Balanidae</taxon>
        <taxon>Amphibalaninae</taxon>
        <taxon>Amphibalanus</taxon>
    </lineage>
</organism>
<dbReference type="SUPFAM" id="SSF57850">
    <property type="entry name" value="RING/U-box"/>
    <property type="match status" value="1"/>
</dbReference>
<keyword evidence="15" id="KW-0539">Nucleus</keyword>
<dbReference type="FunFam" id="2.40.100.10:FF:000018">
    <property type="entry name" value="Peptidyl-prolyl cis-trans isomerase-like 2"/>
    <property type="match status" value="1"/>
</dbReference>